<dbReference type="GO" id="GO:0005737">
    <property type="term" value="C:cytoplasm"/>
    <property type="evidence" value="ECO:0007669"/>
    <property type="project" value="TreeGrafter"/>
</dbReference>
<dbReference type="GO" id="GO:0006508">
    <property type="term" value="P:proteolysis"/>
    <property type="evidence" value="ECO:0007669"/>
    <property type="project" value="UniProtKB-KW"/>
</dbReference>
<evidence type="ECO:0000256" key="4">
    <source>
        <dbReference type="PIRNR" id="PIRNR005700"/>
    </source>
</evidence>
<organism evidence="6 7">
    <name type="scientific">Treponema phagedenis</name>
    <dbReference type="NCBI Taxonomy" id="162"/>
    <lineage>
        <taxon>Bacteria</taxon>
        <taxon>Pseudomonadati</taxon>
        <taxon>Spirochaetota</taxon>
        <taxon>Spirochaetia</taxon>
        <taxon>Spirochaetales</taxon>
        <taxon>Treponemataceae</taxon>
        <taxon>Treponema</taxon>
    </lineage>
</organism>
<dbReference type="RefSeq" id="WP_044634545.1">
    <property type="nucleotide sequence ID" value="NZ_CDNC01000012.1"/>
</dbReference>
<dbReference type="GO" id="GO:0070005">
    <property type="term" value="F:cysteine-type aminopeptidase activity"/>
    <property type="evidence" value="ECO:0007669"/>
    <property type="project" value="InterPro"/>
</dbReference>
<dbReference type="PROSITE" id="PS00139">
    <property type="entry name" value="THIOL_PROTEASE_CYS"/>
    <property type="match status" value="1"/>
</dbReference>
<dbReference type="Pfam" id="PF03051">
    <property type="entry name" value="Peptidase_C1_2"/>
    <property type="match status" value="1"/>
</dbReference>
<accession>A0A0B7GXC6</accession>
<keyword evidence="3 4" id="KW-0788">Thiol protease</keyword>
<keyword evidence="2 4" id="KW-0378">Hydrolase</keyword>
<dbReference type="GO" id="GO:0043418">
    <property type="term" value="P:homocysteine catabolic process"/>
    <property type="evidence" value="ECO:0007669"/>
    <property type="project" value="TreeGrafter"/>
</dbReference>
<feature type="active site" evidence="5">
    <location>
        <position position="362"/>
    </location>
</feature>
<sequence>MTITDTMLKTFQDQFDSNPVNEAIACAVGRVGLEDACFNNEVRALHNHYFSDETARGEITNQKMSGRCWMFASLNAARVLTMKKLNIETIEFSQNYTLFWDKLEKANYFLESILETLDEPLNGRLVAHLLQNPMQDGGQWDMFSGLLAKYGVVPKDVMPETFHSSNTRTLVPFLTRCLRKYAQVLRSAHQEGKGLNALRGIKEECLSNIYAILVKALGKPPRSFDFMYRDKDKVFHKIENITPQQFFKEYIGWNLDEKISLINAPTKDKPYGHAYTVRFLGTVKEAKPIHYINVPIEVLKSAAQKSIQEGIPVWFGCDMGQMVARKDGIMDLEVFNYNAVRDFLPEFDKAQRLDYGESLLTHAMVLTGFDKGADDTVLKWQVENSWGDESGKKGMFSMSDAWFDEYVYQIMIDKKFVAQEWLAALDKPLIELEPWDPMGALAMMQ</sequence>
<comment type="similarity">
    <text evidence="4">Belongs to the peptidase C1 family.</text>
</comment>
<dbReference type="InterPro" id="IPR038765">
    <property type="entry name" value="Papain-like_cys_pep_sf"/>
</dbReference>
<dbReference type="PANTHER" id="PTHR10363">
    <property type="entry name" value="BLEOMYCIN HYDROLASE"/>
    <property type="match status" value="1"/>
</dbReference>
<dbReference type="OrthoDB" id="1111399at2"/>
<dbReference type="SUPFAM" id="SSF54001">
    <property type="entry name" value="Cysteine proteinases"/>
    <property type="match status" value="1"/>
</dbReference>
<dbReference type="InterPro" id="IPR025660">
    <property type="entry name" value="Pept_his_AS"/>
</dbReference>
<dbReference type="Proteomes" id="UP000042527">
    <property type="component" value="Unassembled WGS sequence"/>
</dbReference>
<evidence type="ECO:0000256" key="1">
    <source>
        <dbReference type="ARBA" id="ARBA00022670"/>
    </source>
</evidence>
<gene>
    <name evidence="6" type="primary">pepC</name>
    <name evidence="6" type="ORF">TPHV1_20112</name>
</gene>
<keyword evidence="7" id="KW-1185">Reference proteome</keyword>
<name>A0A0B7GXC6_TREPH</name>
<dbReference type="AlphaFoldDB" id="A0A0B7GXC6"/>
<reference evidence="7" key="1">
    <citation type="submission" date="2015-01" db="EMBL/GenBank/DDBJ databases">
        <authorList>
            <person name="Manzoor Shahid"/>
            <person name="Zubair Saima"/>
        </authorList>
    </citation>
    <scope>NUCLEOTIDE SEQUENCE [LARGE SCALE GENOMIC DNA]</scope>
    <source>
        <strain evidence="7">V1</strain>
    </source>
</reference>
<dbReference type="InterPro" id="IPR004134">
    <property type="entry name" value="Peptidase_C1B"/>
</dbReference>
<dbReference type="PIRSF" id="PIRSF005700">
    <property type="entry name" value="PepC"/>
    <property type="match status" value="1"/>
</dbReference>
<keyword evidence="4 6" id="KW-0031">Aminopeptidase</keyword>
<proteinExistence type="inferred from homology"/>
<dbReference type="CDD" id="cd00585">
    <property type="entry name" value="Peptidase_C1B"/>
    <property type="match status" value="1"/>
</dbReference>
<dbReference type="InterPro" id="IPR000169">
    <property type="entry name" value="Pept_cys_AS"/>
</dbReference>
<dbReference type="PANTHER" id="PTHR10363:SF2">
    <property type="entry name" value="BLEOMYCIN HYDROLASE"/>
    <property type="match status" value="1"/>
</dbReference>
<dbReference type="GO" id="GO:0009636">
    <property type="term" value="P:response to toxic substance"/>
    <property type="evidence" value="ECO:0007669"/>
    <property type="project" value="TreeGrafter"/>
</dbReference>
<dbReference type="MEROPS" id="C01.086"/>
<protein>
    <recommendedName>
        <fullName evidence="4">Aminopeptidase</fullName>
    </recommendedName>
</protein>
<evidence type="ECO:0000313" key="7">
    <source>
        <dbReference type="Proteomes" id="UP000042527"/>
    </source>
</evidence>
<dbReference type="EMBL" id="CDNC01000012">
    <property type="protein sequence ID" value="CEM61575.1"/>
    <property type="molecule type" value="Genomic_DNA"/>
</dbReference>
<evidence type="ECO:0000256" key="3">
    <source>
        <dbReference type="ARBA" id="ARBA00022807"/>
    </source>
</evidence>
<dbReference type="PROSITE" id="PS00639">
    <property type="entry name" value="THIOL_PROTEASE_HIS"/>
    <property type="match status" value="1"/>
</dbReference>
<evidence type="ECO:0000256" key="2">
    <source>
        <dbReference type="ARBA" id="ARBA00022801"/>
    </source>
</evidence>
<evidence type="ECO:0000313" key="6">
    <source>
        <dbReference type="EMBL" id="CEM61575.1"/>
    </source>
</evidence>
<feature type="active site" evidence="5">
    <location>
        <position position="384"/>
    </location>
</feature>
<keyword evidence="1 4" id="KW-0645">Protease</keyword>
<feature type="active site" evidence="5">
    <location>
        <position position="68"/>
    </location>
</feature>
<evidence type="ECO:0000256" key="5">
    <source>
        <dbReference type="PIRSR" id="PIRSR005700-1"/>
    </source>
</evidence>
<dbReference type="Gene3D" id="3.90.70.10">
    <property type="entry name" value="Cysteine proteinases"/>
    <property type="match status" value="1"/>
</dbReference>